<name>A0ABY7DA79_9BASI</name>
<dbReference type="Proteomes" id="UP001164743">
    <property type="component" value="Chromosome 18A"/>
</dbReference>
<gene>
    <name evidence="2" type="ORF">PtA15_18A285</name>
</gene>
<feature type="region of interest" description="Disordered" evidence="1">
    <location>
        <begin position="38"/>
        <end position="59"/>
    </location>
</feature>
<evidence type="ECO:0000313" key="2">
    <source>
        <dbReference type="EMBL" id="WAQ93227.1"/>
    </source>
</evidence>
<accession>A0ABY7DA79</accession>
<sequence>MLPHQPVDEVVEVGAGLLRPHQVDLTAPSELHWRPAPSELHRRPANHPIHPGTGRHKNPRLELVSPSQCSTACEWCQELLPLLPVLGVEHLGTLDQYLGICQIGVHDHHTRILLEHYKITHWTYFRRVHPDTLLMLKFAEGPAQQLCDGMALWVATLQKNRREIENEVEYASNR</sequence>
<evidence type="ECO:0000256" key="1">
    <source>
        <dbReference type="SAM" id="MobiDB-lite"/>
    </source>
</evidence>
<keyword evidence="3" id="KW-1185">Reference proteome</keyword>
<protein>
    <submittedName>
        <fullName evidence="2">Uncharacterized protein</fullName>
    </submittedName>
</protein>
<organism evidence="2 3">
    <name type="scientific">Puccinia triticina</name>
    <dbReference type="NCBI Taxonomy" id="208348"/>
    <lineage>
        <taxon>Eukaryota</taxon>
        <taxon>Fungi</taxon>
        <taxon>Dikarya</taxon>
        <taxon>Basidiomycota</taxon>
        <taxon>Pucciniomycotina</taxon>
        <taxon>Pucciniomycetes</taxon>
        <taxon>Pucciniales</taxon>
        <taxon>Pucciniaceae</taxon>
        <taxon>Puccinia</taxon>
    </lineage>
</organism>
<evidence type="ECO:0000313" key="3">
    <source>
        <dbReference type="Proteomes" id="UP001164743"/>
    </source>
</evidence>
<reference evidence="2" key="1">
    <citation type="submission" date="2022-10" db="EMBL/GenBank/DDBJ databases">
        <title>Puccinia triticina Genome sequencing and assembly.</title>
        <authorList>
            <person name="Li C."/>
        </authorList>
    </citation>
    <scope>NUCLEOTIDE SEQUENCE</scope>
    <source>
        <strain evidence="2">Pt15</strain>
    </source>
</reference>
<dbReference type="GeneID" id="77805704"/>
<proteinExistence type="predicted"/>
<dbReference type="EMBL" id="CP110438">
    <property type="protein sequence ID" value="WAQ93227.1"/>
    <property type="molecule type" value="Genomic_DNA"/>
</dbReference>
<dbReference type="RefSeq" id="XP_053028782.1">
    <property type="nucleotide sequence ID" value="XM_053164809.1"/>
</dbReference>